<comment type="caution">
    <text evidence="9">The sequence shown here is derived from an EMBL/GenBank/DDBJ whole genome shotgun (WGS) entry which is preliminary data.</text>
</comment>
<dbReference type="PANTHER" id="PTHR44154">
    <property type="entry name" value="QUINONE OXIDOREDUCTASE"/>
    <property type="match status" value="1"/>
</dbReference>
<evidence type="ECO:0000256" key="5">
    <source>
        <dbReference type="ARBA" id="ARBA00022884"/>
    </source>
</evidence>
<dbReference type="GO" id="GO:0005737">
    <property type="term" value="C:cytoplasm"/>
    <property type="evidence" value="ECO:0007669"/>
    <property type="project" value="UniProtKB-SubCell"/>
</dbReference>
<evidence type="ECO:0000256" key="1">
    <source>
        <dbReference type="ARBA" id="ARBA00004496"/>
    </source>
</evidence>
<comment type="subcellular location">
    <subcellularLocation>
        <location evidence="1">Cytoplasm</location>
    </subcellularLocation>
</comment>
<feature type="domain" description="Enoyl reductase (ER)" evidence="8">
    <location>
        <begin position="16"/>
        <end position="345"/>
    </location>
</feature>
<evidence type="ECO:0000256" key="6">
    <source>
        <dbReference type="ARBA" id="ARBA00022990"/>
    </source>
</evidence>
<dbReference type="SUPFAM" id="SSF51735">
    <property type="entry name" value="NAD(P)-binding Rossmann-fold domains"/>
    <property type="match status" value="1"/>
</dbReference>
<accession>A0A4R4PCZ1</accession>
<name>A0A4R4PCZ1_9ACTN</name>
<protein>
    <recommendedName>
        <fullName evidence="8">Enoyl reductase (ER) domain-containing protein</fullName>
    </recommendedName>
</protein>
<dbReference type="GO" id="GO:0003723">
    <property type="term" value="F:RNA binding"/>
    <property type="evidence" value="ECO:0007669"/>
    <property type="project" value="UniProtKB-KW"/>
</dbReference>
<proteinExistence type="predicted"/>
<dbReference type="AlphaFoldDB" id="A0A4R4PCZ1"/>
<dbReference type="Gene3D" id="3.90.180.10">
    <property type="entry name" value="Medium-chain alcohol dehydrogenases, catalytic domain"/>
    <property type="match status" value="1"/>
</dbReference>
<dbReference type="InterPro" id="IPR020843">
    <property type="entry name" value="ER"/>
</dbReference>
<dbReference type="InterPro" id="IPR036291">
    <property type="entry name" value="NAD(P)-bd_dom_sf"/>
</dbReference>
<keyword evidence="10" id="KW-1185">Reference proteome</keyword>
<sequence>MTGRAMMRAAVLERRGEPDGSYVRSWPRPTPGPGEVLVAVRTVTTASFDVQARTLPITELPRILGQDPAGVVAGTGAGATRFRVGDRVTVGGFQPCGSCGPCRGGRPFCDRHEVLGIQRDGGQAEFVTVPEELVVPIPDGIGFAEASTMAITYPVAWNLISVNGMVRPGDRVLVMAAAGGLGLACVQVARSLGAHVVAAVGARWKADRLRELLGIDSVVDYSRPDWTEDVRRITGPGGVDLVADNISNPALFEDTLRLLASGGRLVTCGAHGGGVVSVDIRRLYLNRQSIIGVNIPGQDVVTAVWRHVEQGRLPAPPLVEEFTLDDLPDVHRLIAARKTIGRTLIRVSEDGPPGASHPNDHDTEES</sequence>
<dbReference type="InterPro" id="IPR002364">
    <property type="entry name" value="Quin_OxRdtase/zeta-crystal_CS"/>
</dbReference>
<evidence type="ECO:0000313" key="9">
    <source>
        <dbReference type="EMBL" id="TDC19894.1"/>
    </source>
</evidence>
<evidence type="ECO:0000256" key="7">
    <source>
        <dbReference type="SAM" id="MobiDB-lite"/>
    </source>
</evidence>
<dbReference type="GO" id="GO:0008270">
    <property type="term" value="F:zinc ion binding"/>
    <property type="evidence" value="ECO:0007669"/>
    <property type="project" value="InterPro"/>
</dbReference>
<dbReference type="OrthoDB" id="3175656at2"/>
<evidence type="ECO:0000313" key="10">
    <source>
        <dbReference type="Proteomes" id="UP000295431"/>
    </source>
</evidence>
<evidence type="ECO:0000259" key="8">
    <source>
        <dbReference type="SMART" id="SM00829"/>
    </source>
</evidence>
<dbReference type="RefSeq" id="WP_131936304.1">
    <property type="nucleotide sequence ID" value="NZ_BAAAMX010000009.1"/>
</dbReference>
<feature type="region of interest" description="Disordered" evidence="7">
    <location>
        <begin position="346"/>
        <end position="366"/>
    </location>
</feature>
<evidence type="ECO:0000256" key="2">
    <source>
        <dbReference type="ARBA" id="ARBA00011881"/>
    </source>
</evidence>
<dbReference type="SUPFAM" id="SSF50129">
    <property type="entry name" value="GroES-like"/>
    <property type="match status" value="1"/>
</dbReference>
<keyword evidence="6" id="KW-0007">Acetylation</keyword>
<dbReference type="InterPro" id="IPR013149">
    <property type="entry name" value="ADH-like_C"/>
</dbReference>
<evidence type="ECO:0000256" key="4">
    <source>
        <dbReference type="ARBA" id="ARBA00022857"/>
    </source>
</evidence>
<reference evidence="9 10" key="1">
    <citation type="submission" date="2019-03" db="EMBL/GenBank/DDBJ databases">
        <title>Draft genome sequences of novel Actinobacteria.</title>
        <authorList>
            <person name="Sahin N."/>
            <person name="Ay H."/>
            <person name="Saygin H."/>
        </authorList>
    </citation>
    <scope>NUCLEOTIDE SEQUENCE [LARGE SCALE GENOMIC DNA]</scope>
    <source>
        <strain evidence="9 10">DSM 45347</strain>
    </source>
</reference>
<dbReference type="SMART" id="SM00829">
    <property type="entry name" value="PKS_ER"/>
    <property type="match status" value="1"/>
</dbReference>
<evidence type="ECO:0000256" key="3">
    <source>
        <dbReference type="ARBA" id="ARBA00022490"/>
    </source>
</evidence>
<organism evidence="9 10">
    <name type="scientific">Actinomadura bangladeshensis</name>
    <dbReference type="NCBI Taxonomy" id="453573"/>
    <lineage>
        <taxon>Bacteria</taxon>
        <taxon>Bacillati</taxon>
        <taxon>Actinomycetota</taxon>
        <taxon>Actinomycetes</taxon>
        <taxon>Streptosporangiales</taxon>
        <taxon>Thermomonosporaceae</taxon>
        <taxon>Actinomadura</taxon>
    </lineage>
</organism>
<dbReference type="Pfam" id="PF08240">
    <property type="entry name" value="ADH_N"/>
    <property type="match status" value="1"/>
</dbReference>
<dbReference type="PANTHER" id="PTHR44154:SF1">
    <property type="entry name" value="QUINONE OXIDOREDUCTASE"/>
    <property type="match status" value="1"/>
</dbReference>
<dbReference type="InterPro" id="IPR013154">
    <property type="entry name" value="ADH-like_N"/>
</dbReference>
<dbReference type="Proteomes" id="UP000295431">
    <property type="component" value="Unassembled WGS sequence"/>
</dbReference>
<dbReference type="Pfam" id="PF00107">
    <property type="entry name" value="ADH_zinc_N"/>
    <property type="match status" value="1"/>
</dbReference>
<gene>
    <name evidence="9" type="ORF">E1284_01775</name>
</gene>
<dbReference type="PROSITE" id="PS01162">
    <property type="entry name" value="QOR_ZETA_CRYSTAL"/>
    <property type="match status" value="1"/>
</dbReference>
<dbReference type="InterPro" id="IPR051603">
    <property type="entry name" value="Zinc-ADH_QOR/CCCR"/>
</dbReference>
<dbReference type="InterPro" id="IPR011032">
    <property type="entry name" value="GroES-like_sf"/>
</dbReference>
<keyword evidence="3" id="KW-0963">Cytoplasm</keyword>
<dbReference type="GO" id="GO:0016491">
    <property type="term" value="F:oxidoreductase activity"/>
    <property type="evidence" value="ECO:0007669"/>
    <property type="project" value="InterPro"/>
</dbReference>
<keyword evidence="4" id="KW-0521">NADP</keyword>
<keyword evidence="5" id="KW-0694">RNA-binding</keyword>
<comment type="subunit">
    <text evidence="2">Homotetramer.</text>
</comment>
<dbReference type="EMBL" id="SMJW01000004">
    <property type="protein sequence ID" value="TDC19894.1"/>
    <property type="molecule type" value="Genomic_DNA"/>
</dbReference>